<evidence type="ECO:0000256" key="4">
    <source>
        <dbReference type="ARBA" id="ARBA00029447"/>
    </source>
</evidence>
<dbReference type="Proteomes" id="UP000017837">
    <property type="component" value="Unassembled WGS sequence"/>
</dbReference>
<dbReference type="InterPro" id="IPR029151">
    <property type="entry name" value="Sensor-like_sf"/>
</dbReference>
<dbReference type="Gene3D" id="6.10.340.10">
    <property type="match status" value="1"/>
</dbReference>
<evidence type="ECO:0000259" key="9">
    <source>
        <dbReference type="PROSITE" id="PS50885"/>
    </source>
</evidence>
<dbReference type="GO" id="GO:0005886">
    <property type="term" value="C:plasma membrane"/>
    <property type="evidence" value="ECO:0007669"/>
    <property type="project" value="UniProtKB-SubCell"/>
</dbReference>
<keyword evidence="12" id="KW-0002">3D-structure</keyword>
<dbReference type="Pfam" id="PF00015">
    <property type="entry name" value="MCPsignal"/>
    <property type="match status" value="1"/>
</dbReference>
<feature type="domain" description="T-SNARE coiled-coil homology" evidence="8">
    <location>
        <begin position="467"/>
        <end position="529"/>
    </location>
</feature>
<evidence type="ECO:0000256" key="1">
    <source>
        <dbReference type="ARBA" id="ARBA00004429"/>
    </source>
</evidence>
<dbReference type="OrthoDB" id="7168157at2"/>
<dbReference type="InterPro" id="IPR004089">
    <property type="entry name" value="MCPsignal_dom"/>
</dbReference>
<dbReference type="PDB" id="8PY1">
    <property type="method" value="X-ray"/>
    <property type="resolution" value="2.10 A"/>
    <property type="chains" value="A/B/C=36-197"/>
</dbReference>
<keyword evidence="6" id="KW-1133">Transmembrane helix</keyword>
<dbReference type="Gene3D" id="1.10.287.950">
    <property type="entry name" value="Methyl-accepting chemotaxis protein"/>
    <property type="match status" value="1"/>
</dbReference>
<dbReference type="SMART" id="SM00304">
    <property type="entry name" value="HAMP"/>
    <property type="match status" value="1"/>
</dbReference>
<dbReference type="InterPro" id="IPR033462">
    <property type="entry name" value="Cache_3-Cache_2"/>
</dbReference>
<evidence type="ECO:0000313" key="10">
    <source>
        <dbReference type="EMBL" id="ESQ94117.1"/>
    </source>
</evidence>
<evidence type="ECO:0000259" key="7">
    <source>
        <dbReference type="PROSITE" id="PS50111"/>
    </source>
</evidence>
<organism evidence="10 11">
    <name type="scientific">Asticcacaulis benevestitus DSM 16100 = ATCC BAA-896</name>
    <dbReference type="NCBI Taxonomy" id="1121022"/>
    <lineage>
        <taxon>Bacteria</taxon>
        <taxon>Pseudomonadati</taxon>
        <taxon>Pseudomonadota</taxon>
        <taxon>Alphaproteobacteria</taxon>
        <taxon>Caulobacterales</taxon>
        <taxon>Caulobacteraceae</taxon>
        <taxon>Asticcacaulis</taxon>
    </lineage>
</organism>
<dbReference type="PANTHER" id="PTHR32089:SF112">
    <property type="entry name" value="LYSOZYME-LIKE PROTEIN-RELATED"/>
    <property type="match status" value="1"/>
</dbReference>
<feature type="domain" description="Methyl-accepting transducer" evidence="7">
    <location>
        <begin position="308"/>
        <end position="540"/>
    </location>
</feature>
<comment type="similarity">
    <text evidence="4">Belongs to the methyl-accepting chemotaxis (MCP) protein family.</text>
</comment>
<dbReference type="PATRIC" id="fig|1121022.4.peg.641"/>
<dbReference type="SUPFAM" id="SSF103190">
    <property type="entry name" value="Sensory domain-like"/>
    <property type="match status" value="1"/>
</dbReference>
<evidence type="ECO:0000259" key="8">
    <source>
        <dbReference type="PROSITE" id="PS50192"/>
    </source>
</evidence>
<comment type="subcellular location">
    <subcellularLocation>
        <location evidence="1">Cell inner membrane</location>
        <topology evidence="1">Multi-pass membrane protein</topology>
    </subcellularLocation>
</comment>
<dbReference type="eggNOG" id="COG3290">
    <property type="taxonomic scope" value="Bacteria"/>
</dbReference>
<evidence type="ECO:0000256" key="5">
    <source>
        <dbReference type="PROSITE-ProRule" id="PRU00284"/>
    </source>
</evidence>
<keyword evidence="3 5" id="KW-0807">Transducer</keyword>
<keyword evidence="2" id="KW-1003">Cell membrane</keyword>
<dbReference type="SMART" id="SM00283">
    <property type="entry name" value="MA"/>
    <property type="match status" value="1"/>
</dbReference>
<dbReference type="InterPro" id="IPR000727">
    <property type="entry name" value="T_SNARE_dom"/>
</dbReference>
<dbReference type="RefSeq" id="WP_018081388.1">
    <property type="nucleotide sequence ID" value="NZ_AQWM01000005.1"/>
</dbReference>
<reference evidence="10 11" key="1">
    <citation type="journal article" date="2014" name="Nature">
        <title>Sequential evolution of bacterial morphology by co-option of a developmental regulator.</title>
        <authorList>
            <person name="Jiang C."/>
            <person name="Brown P.J."/>
            <person name="Ducret A."/>
            <person name="Brun Y.V."/>
        </authorList>
    </citation>
    <scope>NUCLEOTIDE SEQUENCE [LARGE SCALE GENOMIC DNA]</scope>
    <source>
        <strain evidence="10 11">DSM 16100</strain>
    </source>
</reference>
<name>V4PJJ2_9CAUL</name>
<dbReference type="GO" id="GO:0007165">
    <property type="term" value="P:signal transduction"/>
    <property type="evidence" value="ECO:0007669"/>
    <property type="project" value="UniProtKB-KW"/>
</dbReference>
<dbReference type="STRING" id="1121022.GCA_000376105_01721"/>
<dbReference type="PROSITE" id="PS50885">
    <property type="entry name" value="HAMP"/>
    <property type="match status" value="1"/>
</dbReference>
<keyword evidence="2" id="KW-0997">Cell inner membrane</keyword>
<dbReference type="PROSITE" id="PS50111">
    <property type="entry name" value="CHEMOTAXIS_TRANSDUC_2"/>
    <property type="match status" value="1"/>
</dbReference>
<dbReference type="SUPFAM" id="SSF58104">
    <property type="entry name" value="Methyl-accepting chemotaxis protein (MCP) signaling domain"/>
    <property type="match status" value="1"/>
</dbReference>
<dbReference type="Pfam" id="PF17201">
    <property type="entry name" value="Cache_3-Cache_2"/>
    <property type="match status" value="1"/>
</dbReference>
<keyword evidence="11" id="KW-1185">Reference proteome</keyword>
<evidence type="ECO:0000313" key="11">
    <source>
        <dbReference type="Proteomes" id="UP000017837"/>
    </source>
</evidence>
<dbReference type="InterPro" id="IPR003660">
    <property type="entry name" value="HAMP_dom"/>
</dbReference>
<dbReference type="Pfam" id="PF00672">
    <property type="entry name" value="HAMP"/>
    <property type="match status" value="1"/>
</dbReference>
<evidence type="ECO:0000256" key="3">
    <source>
        <dbReference type="ARBA" id="ARBA00023224"/>
    </source>
</evidence>
<feature type="transmembrane region" description="Helical" evidence="6">
    <location>
        <begin position="198"/>
        <end position="220"/>
    </location>
</feature>
<keyword evidence="6" id="KW-0812">Transmembrane</keyword>
<gene>
    <name evidence="10" type="ORF">ABENE_03230</name>
</gene>
<keyword evidence="6" id="KW-0472">Membrane</keyword>
<dbReference type="CDD" id="cd06225">
    <property type="entry name" value="HAMP"/>
    <property type="match status" value="1"/>
</dbReference>
<dbReference type="EMBL" id="AWGB01000005">
    <property type="protein sequence ID" value="ESQ94117.1"/>
    <property type="molecule type" value="Genomic_DNA"/>
</dbReference>
<evidence type="ECO:0008006" key="13">
    <source>
        <dbReference type="Google" id="ProtNLM"/>
    </source>
</evidence>
<evidence type="ECO:0000256" key="6">
    <source>
        <dbReference type="SAM" id="Phobius"/>
    </source>
</evidence>
<dbReference type="AlphaFoldDB" id="V4PJJ2"/>
<sequence length="571" mass="60142">MENLLSRFKMARLIGLLMVGFVAITVCGLVGVVVVQMRADTASTALKYQHSALRVASATLHRQFPDTSVEWAPDGNVQKVVMDTVPTFTDHAMIDEIARVSGQQATLFAFDPAQDDFIRTTTSITKPDGSRAVGTNLGQDSKAFAPIKAGKTYLGKADILGTSYYTIYAPVFNTRGDVTGILFSGVKTATVQEAANALMMKLVIMAAVLMVALSIVAALLTRRLMQPLQRLEKTVGEIAGGNYAVTIPYVAAHNEIGSMARALEIFRTQGQERQALAAHKDEEDARREQRQLRTETLIGAFRTDMKAALEGVGQTMNDILTTADDLSRASAETASSATSAGSAAFDASGNVQTVASAAEELTASIGEITDQVVRANEVVSGATRVTLETNTKVESLAGAATKIGDVVALIQAIAAQTNLLALNATIEAARAGDAGKGFAVVASEVKDLAAQTARATAEISGQIAEIQSSTRETVEAIANITRTMDEVSHFTTAIAGAVEQQGAATQEITHNVVRASEGTRIVSDNVTSVRDEAAQTADSAGRVANASRTVAQKNESLKQTVDRFLSDVAAA</sequence>
<feature type="domain" description="HAMP" evidence="9">
    <location>
        <begin position="222"/>
        <end position="275"/>
    </location>
</feature>
<evidence type="ECO:0007829" key="12">
    <source>
        <dbReference type="PDB" id="8PY1"/>
    </source>
</evidence>
<protein>
    <recommendedName>
        <fullName evidence="13">Methyl-accepting chemotaxis protein</fullName>
    </recommendedName>
</protein>
<dbReference type="SMR" id="V4PJJ2"/>
<evidence type="ECO:0000256" key="2">
    <source>
        <dbReference type="ARBA" id="ARBA00022519"/>
    </source>
</evidence>
<reference evidence="12" key="2">
    <citation type="journal article" date="2025" name="Proc. Natl. Acad. Sci. U.S.A.">
        <title>Bacterial sensor evolved by decreasing complexity.</title>
        <authorList>
            <person name="Monteagudo-Cascales E."/>
            <person name="Gavira J.A."/>
            <person name="Xing J."/>
            <person name="Velando F."/>
            <person name="Matilla M.A."/>
            <person name="Zhulin I.B."/>
            <person name="Krell T."/>
        </authorList>
    </citation>
    <scope>X-RAY CRYSTALLOGRAPHY (2.10 ANGSTROMS) OF 36-197</scope>
</reference>
<comment type="caution">
    <text evidence="10">The sequence shown here is derived from an EMBL/GenBank/DDBJ whole genome shotgun (WGS) entry which is preliminary data.</text>
</comment>
<feature type="transmembrane region" description="Helical" evidence="6">
    <location>
        <begin position="12"/>
        <end position="35"/>
    </location>
</feature>
<accession>V4PJJ2</accession>
<dbReference type="eggNOG" id="COG0840">
    <property type="taxonomic scope" value="Bacteria"/>
</dbReference>
<dbReference type="PANTHER" id="PTHR32089">
    <property type="entry name" value="METHYL-ACCEPTING CHEMOTAXIS PROTEIN MCPB"/>
    <property type="match status" value="1"/>
</dbReference>
<proteinExistence type="evidence at protein level"/>
<dbReference type="PROSITE" id="PS50192">
    <property type="entry name" value="T_SNARE"/>
    <property type="match status" value="1"/>
</dbReference>